<comment type="caution">
    <text evidence="3">The sequence shown here is derived from an EMBL/GenBank/DDBJ whole genome shotgun (WGS) entry which is preliminary data.</text>
</comment>
<name>A0A419SP11_9BACL</name>
<evidence type="ECO:0000259" key="2">
    <source>
        <dbReference type="Pfam" id="PF13229"/>
    </source>
</evidence>
<evidence type="ECO:0000256" key="1">
    <source>
        <dbReference type="SAM" id="MobiDB-lite"/>
    </source>
</evidence>
<dbReference type="Proteomes" id="UP000284219">
    <property type="component" value="Unassembled WGS sequence"/>
</dbReference>
<dbReference type="InterPro" id="IPR012334">
    <property type="entry name" value="Pectin_lyas_fold"/>
</dbReference>
<sequence length="723" mass="78443">MIEELESVKERIDGIIAKIGSDEPVEPTPSDPETPGTPDQQVYELDLKEWNVYNDGTHPEETTKGINRALVWAKEQGYDTLKLPAGTFLISKGDGTYQNRADSLITLISDMTLLLDDDTVLQKETNGYDQYSLIHVSPLVDNVTIKGGTLIGDRDTHDYTTIRNTHEWGHGINIVGGRNITVDGVNIQKFSGDGVYIGGSTMPGSYPITASGLEVGGIDSNGKPINESGKIRTKELRDFSNITHERHKIVNIWLAEGLNSKNFEVFYYDANGNFLSKDIGRVYTKYSIAPKEADTYKIVFNAANTSKVKMTMMSIENAKDVRIVNNDIGHNRRQGITAGGEDIQILNNNIHDTTGVAPQSGIDIEPGFFPARNQLIKGNTFKDNKIQMVLAYGNDAVIEENTFISDREKVPGTIGLHVHADYVGVKISNNTFEQVGLTSYPANAEINGNHFVRGGATLYGANNIFKNNTITDGGLSVGSGNSEGTIISDTTIISTGDHPKNGGSLTISGKPVIVENVQLKGTPETPVTIAGYSAKDTVFNGLVMENGASGTTGLPSGTYVNSAFNYTGNGTSALAVQYNADVTIKDSEFNDVRLGLYSITAKAQVEDSVFNYTGDLENPAIYVTTGDHLTVENSVFNAKNLTKESVYIVKIGQHAWKNRPAKINSATVKGNQIYTNLAARGIYTPDAGIGAPAFDIQNNTLYGAKLYLTDKDINVNNKEMPYE</sequence>
<protein>
    <recommendedName>
        <fullName evidence="2">Right handed beta helix domain-containing protein</fullName>
    </recommendedName>
</protein>
<dbReference type="SUPFAM" id="SSF51126">
    <property type="entry name" value="Pectin lyase-like"/>
    <property type="match status" value="2"/>
</dbReference>
<keyword evidence="4" id="KW-1185">Reference proteome</keyword>
<dbReference type="Gene3D" id="2.160.20.10">
    <property type="entry name" value="Single-stranded right-handed beta-helix, Pectin lyase-like"/>
    <property type="match status" value="1"/>
</dbReference>
<reference evidence="3 4" key="1">
    <citation type="submission" date="2016-08" db="EMBL/GenBank/DDBJ databases">
        <title>Novel Firmicute Genomes.</title>
        <authorList>
            <person name="Poppleton D.I."/>
            <person name="Gribaldo S."/>
        </authorList>
    </citation>
    <scope>NUCLEOTIDE SEQUENCE [LARGE SCALE GENOMIC DNA]</scope>
    <source>
        <strain evidence="3 4">RAOx-1</strain>
    </source>
</reference>
<dbReference type="Pfam" id="PF13229">
    <property type="entry name" value="Beta_helix"/>
    <property type="match status" value="1"/>
</dbReference>
<organism evidence="3 4">
    <name type="scientific">Ammoniphilus oxalaticus</name>
    <dbReference type="NCBI Taxonomy" id="66863"/>
    <lineage>
        <taxon>Bacteria</taxon>
        <taxon>Bacillati</taxon>
        <taxon>Bacillota</taxon>
        <taxon>Bacilli</taxon>
        <taxon>Bacillales</taxon>
        <taxon>Paenibacillaceae</taxon>
        <taxon>Aneurinibacillus group</taxon>
        <taxon>Ammoniphilus</taxon>
    </lineage>
</organism>
<accession>A0A419SP11</accession>
<dbReference type="EMBL" id="MCHY01000006">
    <property type="protein sequence ID" value="RKD26044.1"/>
    <property type="molecule type" value="Genomic_DNA"/>
</dbReference>
<evidence type="ECO:0000313" key="4">
    <source>
        <dbReference type="Proteomes" id="UP000284219"/>
    </source>
</evidence>
<dbReference type="InterPro" id="IPR011050">
    <property type="entry name" value="Pectin_lyase_fold/virulence"/>
</dbReference>
<dbReference type="AlphaFoldDB" id="A0A419SP11"/>
<proteinExistence type="predicted"/>
<dbReference type="InterPro" id="IPR039448">
    <property type="entry name" value="Beta_helix"/>
</dbReference>
<gene>
    <name evidence="3" type="ORF">BEP19_02210</name>
</gene>
<feature type="domain" description="Right handed beta helix" evidence="2">
    <location>
        <begin position="314"/>
        <end position="403"/>
    </location>
</feature>
<dbReference type="SMART" id="SM00710">
    <property type="entry name" value="PbH1"/>
    <property type="match status" value="10"/>
</dbReference>
<feature type="region of interest" description="Disordered" evidence="1">
    <location>
        <begin position="19"/>
        <end position="40"/>
    </location>
</feature>
<dbReference type="InterPro" id="IPR006626">
    <property type="entry name" value="PbH1"/>
</dbReference>
<evidence type="ECO:0000313" key="3">
    <source>
        <dbReference type="EMBL" id="RKD26044.1"/>
    </source>
</evidence>